<dbReference type="PANTHER" id="PTHR24025">
    <property type="entry name" value="DESMOGLEIN FAMILY MEMBER"/>
    <property type="match status" value="1"/>
</dbReference>
<dbReference type="PROSITE" id="PS50268">
    <property type="entry name" value="CADHERIN_2"/>
    <property type="match status" value="1"/>
</dbReference>
<evidence type="ECO:0000259" key="9">
    <source>
        <dbReference type="PROSITE" id="PS50268"/>
    </source>
</evidence>
<name>A0ABV0WKE0_9TELE</name>
<evidence type="ECO:0000256" key="4">
    <source>
        <dbReference type="ARBA" id="ARBA00022837"/>
    </source>
</evidence>
<dbReference type="PANTHER" id="PTHR24025:SF29">
    <property type="entry name" value="DESMOGLEIN-2-LIKE-RELATED"/>
    <property type="match status" value="1"/>
</dbReference>
<sequence>LLSELLTFCFSQNVVFQPVDYEDIKNLELGLAVRNKAPQFDGSGSNGASIGFGGGAGGATGASGGSGTGGVSGTSGASGTTFKTYPIKITVKNQPEGPQFDPAVKAIPVIEGGDTVNKVIGRYPATDKDTGKPAENVRYVKGSDPHNWFTVDPETAEIKLNKIPDRESPFLVNGTYTAKILCITQGTVLLL</sequence>
<evidence type="ECO:0000256" key="3">
    <source>
        <dbReference type="ARBA" id="ARBA00022737"/>
    </source>
</evidence>
<feature type="domain" description="Cadherin" evidence="9">
    <location>
        <begin position="101"/>
        <end position="180"/>
    </location>
</feature>
<evidence type="ECO:0000313" key="10">
    <source>
        <dbReference type="EMBL" id="MEQ2270092.1"/>
    </source>
</evidence>
<dbReference type="InterPro" id="IPR050971">
    <property type="entry name" value="Cadherin-domain_protein"/>
</dbReference>
<evidence type="ECO:0000313" key="11">
    <source>
        <dbReference type="Proteomes" id="UP001444071"/>
    </source>
</evidence>
<gene>
    <name evidence="10" type="ORF">XENORESO_015066</name>
</gene>
<dbReference type="Proteomes" id="UP001444071">
    <property type="component" value="Unassembled WGS sequence"/>
</dbReference>
<keyword evidence="11" id="KW-1185">Reference proteome</keyword>
<evidence type="ECO:0000256" key="1">
    <source>
        <dbReference type="ARBA" id="ARBA00004370"/>
    </source>
</evidence>
<comment type="subcellular location">
    <subcellularLocation>
        <location evidence="1">Membrane</location>
    </subcellularLocation>
</comment>
<accession>A0ABV0WKE0</accession>
<keyword evidence="7" id="KW-0472">Membrane</keyword>
<evidence type="ECO:0000256" key="8">
    <source>
        <dbReference type="PROSITE-ProRule" id="PRU00043"/>
    </source>
</evidence>
<evidence type="ECO:0000256" key="7">
    <source>
        <dbReference type="ARBA" id="ARBA00023136"/>
    </source>
</evidence>
<dbReference type="Gene3D" id="2.60.40.60">
    <property type="entry name" value="Cadherins"/>
    <property type="match status" value="1"/>
</dbReference>
<keyword evidence="6" id="KW-1133">Transmembrane helix</keyword>
<comment type="caution">
    <text evidence="10">The sequence shown here is derived from an EMBL/GenBank/DDBJ whole genome shotgun (WGS) entry which is preliminary data.</text>
</comment>
<dbReference type="InterPro" id="IPR002126">
    <property type="entry name" value="Cadherin-like_dom"/>
</dbReference>
<reference evidence="10 11" key="1">
    <citation type="submission" date="2021-06" db="EMBL/GenBank/DDBJ databases">
        <authorList>
            <person name="Palmer J.M."/>
        </authorList>
    </citation>
    <scope>NUCLEOTIDE SEQUENCE [LARGE SCALE GENOMIC DNA]</scope>
    <source>
        <strain evidence="10 11">XR_2019</strain>
        <tissue evidence="10">Muscle</tissue>
    </source>
</reference>
<dbReference type="EMBL" id="JAHRIM010054862">
    <property type="protein sequence ID" value="MEQ2270092.1"/>
    <property type="molecule type" value="Genomic_DNA"/>
</dbReference>
<evidence type="ECO:0000256" key="6">
    <source>
        <dbReference type="ARBA" id="ARBA00022989"/>
    </source>
</evidence>
<dbReference type="CDD" id="cd11304">
    <property type="entry name" value="Cadherin_repeat"/>
    <property type="match status" value="1"/>
</dbReference>
<protein>
    <recommendedName>
        <fullName evidence="9">Cadherin domain-containing protein</fullName>
    </recommendedName>
</protein>
<proteinExistence type="predicted"/>
<dbReference type="SUPFAM" id="SSF49313">
    <property type="entry name" value="Cadherin-like"/>
    <property type="match status" value="1"/>
</dbReference>
<keyword evidence="3" id="KW-0677">Repeat</keyword>
<keyword evidence="4 8" id="KW-0106">Calcium</keyword>
<evidence type="ECO:0000256" key="5">
    <source>
        <dbReference type="ARBA" id="ARBA00022889"/>
    </source>
</evidence>
<keyword evidence="2" id="KW-0812">Transmembrane</keyword>
<organism evidence="10 11">
    <name type="scientific">Xenotaenia resolanae</name>
    <dbReference type="NCBI Taxonomy" id="208358"/>
    <lineage>
        <taxon>Eukaryota</taxon>
        <taxon>Metazoa</taxon>
        <taxon>Chordata</taxon>
        <taxon>Craniata</taxon>
        <taxon>Vertebrata</taxon>
        <taxon>Euteleostomi</taxon>
        <taxon>Actinopterygii</taxon>
        <taxon>Neopterygii</taxon>
        <taxon>Teleostei</taxon>
        <taxon>Neoteleostei</taxon>
        <taxon>Acanthomorphata</taxon>
        <taxon>Ovalentaria</taxon>
        <taxon>Atherinomorphae</taxon>
        <taxon>Cyprinodontiformes</taxon>
        <taxon>Goodeidae</taxon>
        <taxon>Xenotaenia</taxon>
    </lineage>
</organism>
<dbReference type="Pfam" id="PF00028">
    <property type="entry name" value="Cadherin"/>
    <property type="match status" value="1"/>
</dbReference>
<keyword evidence="5" id="KW-0130">Cell adhesion</keyword>
<dbReference type="InterPro" id="IPR015919">
    <property type="entry name" value="Cadherin-like_sf"/>
</dbReference>
<evidence type="ECO:0000256" key="2">
    <source>
        <dbReference type="ARBA" id="ARBA00022692"/>
    </source>
</evidence>
<feature type="non-terminal residue" evidence="10">
    <location>
        <position position="1"/>
    </location>
</feature>